<accession>A0ABV7ZDR2</accession>
<feature type="region of interest" description="Disordered" evidence="1">
    <location>
        <begin position="423"/>
        <end position="444"/>
    </location>
</feature>
<feature type="domain" description="PEP-utilising enzyme mobile" evidence="2">
    <location>
        <begin position="340"/>
        <end position="410"/>
    </location>
</feature>
<evidence type="ECO:0000259" key="2">
    <source>
        <dbReference type="Pfam" id="PF00391"/>
    </source>
</evidence>
<evidence type="ECO:0000313" key="4">
    <source>
        <dbReference type="Proteomes" id="UP001595803"/>
    </source>
</evidence>
<evidence type="ECO:0000313" key="3">
    <source>
        <dbReference type="EMBL" id="MFC3834508.1"/>
    </source>
</evidence>
<dbReference type="Proteomes" id="UP001595803">
    <property type="component" value="Unassembled WGS sequence"/>
</dbReference>
<name>A0ABV7ZDR2_9DEIO</name>
<dbReference type="SUPFAM" id="SSF52009">
    <property type="entry name" value="Phosphohistidine domain"/>
    <property type="match status" value="1"/>
</dbReference>
<comment type="caution">
    <text evidence="3">The sequence shown here is derived from an EMBL/GenBank/DDBJ whole genome shotgun (WGS) entry which is preliminary data.</text>
</comment>
<keyword evidence="4" id="KW-1185">Reference proteome</keyword>
<dbReference type="Pfam" id="PF00391">
    <property type="entry name" value="PEP-utilizers"/>
    <property type="match status" value="1"/>
</dbReference>
<sequence length="476" mass="49812">MTAPAPIRTPARWLPLEDHPAALSPLDVGIVRVGLEGRVRALLHALHLPDTDSLSTRLLTQQGGRLAVHAAHLDTLTAALSAEQILAVHVALGIAADAGPPAVPSARPRPEFIQQAAPGTRSVAQPGVSRPADSPATVLARAIVAHADDLGVLTAYNAALVTEALRGVTWHWLEQRSALHLELLCGLDTVGGAGAELASAAMHQVQSTLSGGRRSAARGLIDAARTQHAALAAHHAAQRQTRRAVIRASVQVASVLSRAGWLNRPADARWLTPTELRDALDGTLDPATLRGLTQLRRFQHAPPPPTPTWTLVDRQYSVVPLSPGVRDGELHVWIPGQPVPGGSIVLCEEARPWHRAQLAEAAAVILDRAGPLSSAALHERGAGRPAVSLRGRRPEWLQPGAYVRVNAHQGTVTLLRRADDALAGASTPAESPVAGGHGPATAHPADEVVLAGPPAAVPARAVPSELTAISLDFDPV</sequence>
<gene>
    <name evidence="3" type="ORF">ACFOSB_16765</name>
</gene>
<protein>
    <submittedName>
        <fullName evidence="3">PEP-utilizing enzyme</fullName>
    </submittedName>
</protein>
<organism evidence="3 4">
    <name type="scientific">Deinococcus rufus</name>
    <dbReference type="NCBI Taxonomy" id="2136097"/>
    <lineage>
        <taxon>Bacteria</taxon>
        <taxon>Thermotogati</taxon>
        <taxon>Deinococcota</taxon>
        <taxon>Deinococci</taxon>
        <taxon>Deinococcales</taxon>
        <taxon>Deinococcaceae</taxon>
        <taxon>Deinococcus</taxon>
    </lineage>
</organism>
<dbReference type="InterPro" id="IPR008279">
    <property type="entry name" value="PEP-util_enz_mobile_dom"/>
</dbReference>
<evidence type="ECO:0000256" key="1">
    <source>
        <dbReference type="SAM" id="MobiDB-lite"/>
    </source>
</evidence>
<proteinExistence type="predicted"/>
<dbReference type="EMBL" id="JBHRZG010000024">
    <property type="protein sequence ID" value="MFC3834508.1"/>
    <property type="molecule type" value="Genomic_DNA"/>
</dbReference>
<dbReference type="RefSeq" id="WP_322472452.1">
    <property type="nucleotide sequence ID" value="NZ_JBHRZG010000024.1"/>
</dbReference>
<reference evidence="4" key="1">
    <citation type="journal article" date="2019" name="Int. J. Syst. Evol. Microbiol.">
        <title>The Global Catalogue of Microorganisms (GCM) 10K type strain sequencing project: providing services to taxonomists for standard genome sequencing and annotation.</title>
        <authorList>
            <consortium name="The Broad Institute Genomics Platform"/>
            <consortium name="The Broad Institute Genome Sequencing Center for Infectious Disease"/>
            <person name="Wu L."/>
            <person name="Ma J."/>
        </authorList>
    </citation>
    <scope>NUCLEOTIDE SEQUENCE [LARGE SCALE GENOMIC DNA]</scope>
    <source>
        <strain evidence="4">CCTCC AB 2017081</strain>
    </source>
</reference>
<dbReference type="Gene3D" id="3.50.30.10">
    <property type="entry name" value="Phosphohistidine domain"/>
    <property type="match status" value="1"/>
</dbReference>
<dbReference type="InterPro" id="IPR036637">
    <property type="entry name" value="Phosphohistidine_dom_sf"/>
</dbReference>